<dbReference type="GO" id="GO:0005737">
    <property type="term" value="C:cytoplasm"/>
    <property type="evidence" value="ECO:0007669"/>
    <property type="project" value="TreeGrafter"/>
</dbReference>
<name>A0A9P4JSW1_9PLEO</name>
<protein>
    <recommendedName>
        <fullName evidence="2">25S rRNA (uridine-N(3))-methyltransferase BMT5-like domain-containing protein</fullName>
    </recommendedName>
</protein>
<feature type="compositionally biased region" description="Low complexity" evidence="1">
    <location>
        <begin position="194"/>
        <end position="215"/>
    </location>
</feature>
<evidence type="ECO:0000256" key="1">
    <source>
        <dbReference type="SAM" id="MobiDB-lite"/>
    </source>
</evidence>
<dbReference type="InterPro" id="IPR019446">
    <property type="entry name" value="BMT5-like"/>
</dbReference>
<dbReference type="PANTHER" id="PTHR11538">
    <property type="entry name" value="PHENYLALANYL-TRNA SYNTHETASE"/>
    <property type="match status" value="1"/>
</dbReference>
<organism evidence="3 4">
    <name type="scientific">Delitschia confertaspora ATCC 74209</name>
    <dbReference type="NCBI Taxonomy" id="1513339"/>
    <lineage>
        <taxon>Eukaryota</taxon>
        <taxon>Fungi</taxon>
        <taxon>Dikarya</taxon>
        <taxon>Ascomycota</taxon>
        <taxon>Pezizomycotina</taxon>
        <taxon>Dothideomycetes</taxon>
        <taxon>Pleosporomycetidae</taxon>
        <taxon>Pleosporales</taxon>
        <taxon>Delitschiaceae</taxon>
        <taxon>Delitschia</taxon>
    </lineage>
</organism>
<sequence>MSKTKAKRARREQKRDGQRKAAAHQRKALKSASKPATSKPATSKPASTKSSKPTAAESQAERQRQRLSKVPFGEYDNILLVGEGDFSFAHSIVTHHGCANVTATSFDSLEEVHRKYPQSPALLSDLSSLTPPVPLHHSIDATKLHTYRCLRPSAPYSHIIFNFPHTGGLSKDVNRQVRANQSLLVQFFESVTKSHSQSQSQSQNQPQSQSSTSSQKPAESKPTDSKTEPPKPRKTPPPPLLSPGGHIVLTLFEGEPYTLWNVRDLARHAGLRVLESFKFDWSLYPGYSHVRTLGKIEGDGGWKGEEREARCFVFERPEEEGDGKGGKGGGKGKKRGREESSSDEGSDSEGE</sequence>
<dbReference type="Proteomes" id="UP000799536">
    <property type="component" value="Unassembled WGS sequence"/>
</dbReference>
<dbReference type="GO" id="GO:0070042">
    <property type="term" value="F:rRNA (uridine-N3-)-methyltransferase activity"/>
    <property type="evidence" value="ECO:0007669"/>
    <property type="project" value="InterPro"/>
</dbReference>
<dbReference type="OrthoDB" id="273345at2759"/>
<dbReference type="GO" id="GO:0070475">
    <property type="term" value="P:rRNA base methylation"/>
    <property type="evidence" value="ECO:0007669"/>
    <property type="project" value="InterPro"/>
</dbReference>
<feature type="region of interest" description="Disordered" evidence="1">
    <location>
        <begin position="194"/>
        <end position="243"/>
    </location>
</feature>
<feature type="compositionally biased region" description="Basic and acidic residues" evidence="1">
    <location>
        <begin position="218"/>
        <end position="231"/>
    </location>
</feature>
<feature type="compositionally biased region" description="Basic residues" evidence="1">
    <location>
        <begin position="1"/>
        <end position="12"/>
    </location>
</feature>
<reference evidence="3" key="1">
    <citation type="journal article" date="2020" name="Stud. Mycol.">
        <title>101 Dothideomycetes genomes: a test case for predicting lifestyles and emergence of pathogens.</title>
        <authorList>
            <person name="Haridas S."/>
            <person name="Albert R."/>
            <person name="Binder M."/>
            <person name="Bloem J."/>
            <person name="Labutti K."/>
            <person name="Salamov A."/>
            <person name="Andreopoulos B."/>
            <person name="Baker S."/>
            <person name="Barry K."/>
            <person name="Bills G."/>
            <person name="Bluhm B."/>
            <person name="Cannon C."/>
            <person name="Castanera R."/>
            <person name="Culley D."/>
            <person name="Daum C."/>
            <person name="Ezra D."/>
            <person name="Gonzalez J."/>
            <person name="Henrissat B."/>
            <person name="Kuo A."/>
            <person name="Liang C."/>
            <person name="Lipzen A."/>
            <person name="Lutzoni F."/>
            <person name="Magnuson J."/>
            <person name="Mondo S."/>
            <person name="Nolan M."/>
            <person name="Ohm R."/>
            <person name="Pangilinan J."/>
            <person name="Park H.-J."/>
            <person name="Ramirez L."/>
            <person name="Alfaro M."/>
            <person name="Sun H."/>
            <person name="Tritt A."/>
            <person name="Yoshinaga Y."/>
            <person name="Zwiers L.-H."/>
            <person name="Turgeon B."/>
            <person name="Goodwin S."/>
            <person name="Spatafora J."/>
            <person name="Crous P."/>
            <person name="Grigoriev I."/>
        </authorList>
    </citation>
    <scope>NUCLEOTIDE SEQUENCE</scope>
    <source>
        <strain evidence="3">ATCC 74209</strain>
    </source>
</reference>
<dbReference type="EMBL" id="ML993929">
    <property type="protein sequence ID" value="KAF2202654.1"/>
    <property type="molecule type" value="Genomic_DNA"/>
</dbReference>
<evidence type="ECO:0000313" key="4">
    <source>
        <dbReference type="Proteomes" id="UP000799536"/>
    </source>
</evidence>
<accession>A0A9P4JSW1</accession>
<feature type="domain" description="25S rRNA (uridine-N(3))-methyltransferase BMT5-like" evidence="2">
    <location>
        <begin position="79"/>
        <end position="291"/>
    </location>
</feature>
<dbReference type="AlphaFoldDB" id="A0A9P4JSW1"/>
<dbReference type="PANTHER" id="PTHR11538:SF26">
    <property type="entry name" value="FERREDOXIN-FOLD ANTICODON-BINDING DOMAIN-CONTAINING PROTEIN 1"/>
    <property type="match status" value="1"/>
</dbReference>
<feature type="compositionally biased region" description="Low complexity" evidence="1">
    <location>
        <begin position="30"/>
        <end position="56"/>
    </location>
</feature>
<feature type="region of interest" description="Disordered" evidence="1">
    <location>
        <begin position="313"/>
        <end position="351"/>
    </location>
</feature>
<feature type="region of interest" description="Disordered" evidence="1">
    <location>
        <begin position="1"/>
        <end position="68"/>
    </location>
</feature>
<dbReference type="Pfam" id="PF10354">
    <property type="entry name" value="BMT5-like"/>
    <property type="match status" value="1"/>
</dbReference>
<comment type="caution">
    <text evidence="3">The sequence shown here is derived from an EMBL/GenBank/DDBJ whole genome shotgun (WGS) entry which is preliminary data.</text>
</comment>
<evidence type="ECO:0000313" key="3">
    <source>
        <dbReference type="EMBL" id="KAF2202654.1"/>
    </source>
</evidence>
<feature type="compositionally biased region" description="Acidic residues" evidence="1">
    <location>
        <begin position="341"/>
        <end position="351"/>
    </location>
</feature>
<proteinExistence type="predicted"/>
<gene>
    <name evidence="3" type="ORF">GQ43DRAFT_413279</name>
</gene>
<evidence type="ECO:0000259" key="2">
    <source>
        <dbReference type="Pfam" id="PF10354"/>
    </source>
</evidence>
<keyword evidence="4" id="KW-1185">Reference proteome</keyword>